<organism evidence="4 5">
    <name type="scientific">Haloactinopolyspora alba</name>
    <dbReference type="NCBI Taxonomy" id="648780"/>
    <lineage>
        <taxon>Bacteria</taxon>
        <taxon>Bacillati</taxon>
        <taxon>Actinomycetota</taxon>
        <taxon>Actinomycetes</taxon>
        <taxon>Jiangellales</taxon>
        <taxon>Jiangellaceae</taxon>
        <taxon>Haloactinopolyspora</taxon>
    </lineage>
</organism>
<evidence type="ECO:0000313" key="4">
    <source>
        <dbReference type="EMBL" id="PSL03552.1"/>
    </source>
</evidence>
<dbReference type="CDD" id="cd03230">
    <property type="entry name" value="ABC_DR_subfamily_A"/>
    <property type="match status" value="1"/>
</dbReference>
<evidence type="ECO:0000259" key="3">
    <source>
        <dbReference type="PROSITE" id="PS50893"/>
    </source>
</evidence>
<protein>
    <submittedName>
        <fullName evidence="4">ABC-2 type transport system ATP-binding protein</fullName>
    </submittedName>
</protein>
<proteinExistence type="predicted"/>
<feature type="domain" description="ABC transporter" evidence="3">
    <location>
        <begin position="5"/>
        <end position="230"/>
    </location>
</feature>
<dbReference type="RefSeq" id="WP_106537314.1">
    <property type="nucleotide sequence ID" value="NZ_PYGE01000007.1"/>
</dbReference>
<dbReference type="SUPFAM" id="SSF52540">
    <property type="entry name" value="P-loop containing nucleoside triphosphate hydrolases"/>
    <property type="match status" value="1"/>
</dbReference>
<evidence type="ECO:0000313" key="5">
    <source>
        <dbReference type="Proteomes" id="UP000243528"/>
    </source>
</evidence>
<dbReference type="GO" id="GO:0005524">
    <property type="term" value="F:ATP binding"/>
    <property type="evidence" value="ECO:0007669"/>
    <property type="project" value="UniProtKB-KW"/>
</dbReference>
<evidence type="ECO:0000256" key="1">
    <source>
        <dbReference type="ARBA" id="ARBA00022741"/>
    </source>
</evidence>
<evidence type="ECO:0000256" key="2">
    <source>
        <dbReference type="ARBA" id="ARBA00022840"/>
    </source>
</evidence>
<dbReference type="PANTHER" id="PTHR43158:SF5">
    <property type="entry name" value="ABC TRANSPORTER, ATP-BINDING PROTEIN"/>
    <property type="match status" value="1"/>
</dbReference>
<comment type="caution">
    <text evidence="4">The sequence shown here is derived from an EMBL/GenBank/DDBJ whole genome shotgun (WGS) entry which is preliminary data.</text>
</comment>
<keyword evidence="5" id="KW-1185">Reference proteome</keyword>
<dbReference type="Proteomes" id="UP000243528">
    <property type="component" value="Unassembled WGS sequence"/>
</dbReference>
<dbReference type="InterPro" id="IPR003439">
    <property type="entry name" value="ABC_transporter-like_ATP-bd"/>
</dbReference>
<keyword evidence="2 4" id="KW-0067">ATP-binding</keyword>
<keyword evidence="1" id="KW-0547">Nucleotide-binding</keyword>
<gene>
    <name evidence="4" type="ORF">CLV30_10731</name>
</gene>
<dbReference type="EMBL" id="PYGE01000007">
    <property type="protein sequence ID" value="PSL03552.1"/>
    <property type="molecule type" value="Genomic_DNA"/>
</dbReference>
<dbReference type="InterPro" id="IPR003593">
    <property type="entry name" value="AAA+_ATPase"/>
</dbReference>
<dbReference type="GO" id="GO:0016887">
    <property type="term" value="F:ATP hydrolysis activity"/>
    <property type="evidence" value="ECO:0007669"/>
    <property type="project" value="InterPro"/>
</dbReference>
<name>A0A2P8E268_9ACTN</name>
<dbReference type="InterPro" id="IPR027417">
    <property type="entry name" value="P-loop_NTPase"/>
</dbReference>
<dbReference type="PANTHER" id="PTHR43158">
    <property type="entry name" value="SKFA PEPTIDE EXPORT ATP-BINDING PROTEIN SKFE"/>
    <property type="match status" value="1"/>
</dbReference>
<dbReference type="SMART" id="SM00382">
    <property type="entry name" value="AAA"/>
    <property type="match status" value="1"/>
</dbReference>
<sequence length="291" mass="31760">MTLGIDVQGLTVRFGDVTAVDDLSVRLAGGKIYGLLGRNGSGKTTLMSAIAAFLQADRGRVLVDGEQPYENPAVTEQICLVRDSGDLADQDSARAALKRAAKFRPNWDAEFAERLIELFRVPTRRGVARMSRGQRSALGVTVGLASRAPVTMLDESYFGMDAPSRYAFYDVLLEDYIEHPRTIVISTHLIEEVTRLFEEVVIIDQGRLVAHDETEALRMRGAAVTGAVSAVEAFTDGMTVLAERRLGGTKSVTVFGAMGAEQRARASEFDVELEPVALQDLFVHLTKEAPR</sequence>
<dbReference type="PROSITE" id="PS50893">
    <property type="entry name" value="ABC_TRANSPORTER_2"/>
    <property type="match status" value="1"/>
</dbReference>
<reference evidence="4 5" key="1">
    <citation type="submission" date="2018-03" db="EMBL/GenBank/DDBJ databases">
        <title>Genomic Encyclopedia of Archaeal and Bacterial Type Strains, Phase II (KMG-II): from individual species to whole genera.</title>
        <authorList>
            <person name="Goeker M."/>
        </authorList>
    </citation>
    <scope>NUCLEOTIDE SEQUENCE [LARGE SCALE GENOMIC DNA]</scope>
    <source>
        <strain evidence="4 5">DSM 45211</strain>
    </source>
</reference>
<dbReference type="AlphaFoldDB" id="A0A2P8E268"/>
<dbReference type="OrthoDB" id="9804819at2"/>
<dbReference type="Pfam" id="PF00005">
    <property type="entry name" value="ABC_tran"/>
    <property type="match status" value="1"/>
</dbReference>
<accession>A0A2P8E268</accession>
<dbReference type="Gene3D" id="3.40.50.300">
    <property type="entry name" value="P-loop containing nucleotide triphosphate hydrolases"/>
    <property type="match status" value="1"/>
</dbReference>